<dbReference type="SMART" id="SM01329">
    <property type="entry name" value="Iso_dh"/>
    <property type="match status" value="1"/>
</dbReference>
<dbReference type="SUPFAM" id="SSF53659">
    <property type="entry name" value="Isocitrate/Isopropylmalate dehydrogenase-like"/>
    <property type="match status" value="1"/>
</dbReference>
<proteinExistence type="inferred from homology"/>
<comment type="caution">
    <text evidence="7">The sequence shown here is derived from an EMBL/GenBank/DDBJ whole genome shotgun (WGS) entry which is preliminary data.</text>
</comment>
<dbReference type="InterPro" id="IPR036008">
    <property type="entry name" value="Aconitase_4Fe-4S_dom"/>
</dbReference>
<protein>
    <recommendedName>
        <fullName evidence="6">Isopropylmalate dehydrogenase-like domain-containing protein</fullName>
    </recommendedName>
</protein>
<sequence length="946" mass="102699">MPSPTPQMHLRVAVLPGDGLGPELASCAERVLSLIQNVRGTVTFDLSRYDFGGAAIASSGVPLPSSTLEACRDADAVLVCGCGDARFGIEPEMGLLALRKQLHGAANIRPVSFPSSELAQRSAYRAELVENLDITFFRDLTSGVYYGERREATEEDGYALDTIPYNRETIQHLARLAGAYAMRSNPPKPVHSVDKYNVMATSRLWRAVVTEVFAKEFPRVPLRHVLVDTASMLLSSDPISLNGIILTENMFGDILSDQAGGITNSTDILASAAISTLTTTDMRCRGVFEPMNLKATGTLVNPIGIIHAVLHMLELSFSLHEEADALSKAIRRTLDPIELVGSDCRPVDLGGKASAAEFMDTLLHNLDYYLEAVNSAEAAGEHVVASPADSGIFLPESDLGRRPMGIIEKILTHAGIGLKTPEVRPGDMICVRVDWTITSELLWAGMEKTYDQMGRPRPYRNDRLWLAVDHTVDPRTNDRPRQQGLMAKAEKFRREAKIIDFLPANTSIMHTDFTRERAQPGRIVVGSDSHTCSSGSMGSLAVGFGAADVVMPMVTGETWFRAPEVCRINFIGALAFGVGGKDVILHILGLFKRNTIAFQRAVEYGGPGLAELSMDARFAIANMTTEFGGMGACFEADGATASWIAGRQHPQHREGGLYFRADPGAQYAEERTIDLSEVKVTVAMHPNPDDVVPIPEKAGMKLDGVFIGACTTTEEDLILAALVLEAGLREGLRPVSNGKRRVTPGSLIIIKNLERMGLTDIYRQAGFEIGAPGCSYCVGINDVDVAGEGEVWLSSQNRNFRNRMGKGSFGNITCAAAVAASSFGMEVVDPAWLLERIDRDKYERFIKAPKGPSSATFEVAEPRPDVSPQAPSSALQTVGMEGKVPMSTVPRVVRSKVQRFAENVDTDAVIPAEFMPGVDNADLGSHCFQYFRPEFREKAKNGSTIM</sequence>
<evidence type="ECO:0000259" key="6">
    <source>
        <dbReference type="SMART" id="SM01329"/>
    </source>
</evidence>
<dbReference type="InterPro" id="IPR001030">
    <property type="entry name" value="Acoase/IPM_deHydtase_lsu_aba"/>
</dbReference>
<dbReference type="SUPFAM" id="SSF52016">
    <property type="entry name" value="LeuD/IlvD-like"/>
    <property type="match status" value="1"/>
</dbReference>
<dbReference type="Gene3D" id="3.40.718.10">
    <property type="entry name" value="Isopropylmalate Dehydrogenase"/>
    <property type="match status" value="1"/>
</dbReference>
<dbReference type="PRINTS" id="PR00415">
    <property type="entry name" value="ACONITASE"/>
</dbReference>
<dbReference type="EMBL" id="JAGSXJ010000044">
    <property type="protein sequence ID" value="KAH6662951.1"/>
    <property type="molecule type" value="Genomic_DNA"/>
</dbReference>
<name>A0A9P9A4T8_9PEZI</name>
<organism evidence="7 8">
    <name type="scientific">Plectosphaerella plurivora</name>
    <dbReference type="NCBI Taxonomy" id="936078"/>
    <lineage>
        <taxon>Eukaryota</taxon>
        <taxon>Fungi</taxon>
        <taxon>Dikarya</taxon>
        <taxon>Ascomycota</taxon>
        <taxon>Pezizomycotina</taxon>
        <taxon>Sordariomycetes</taxon>
        <taxon>Hypocreomycetidae</taxon>
        <taxon>Glomerellales</taxon>
        <taxon>Plectosphaerellaceae</taxon>
        <taxon>Plectosphaerella</taxon>
    </lineage>
</organism>
<dbReference type="InterPro" id="IPR024084">
    <property type="entry name" value="IsoPropMal-DH-like_dom"/>
</dbReference>
<reference evidence="7" key="1">
    <citation type="journal article" date="2021" name="Nat. Commun.">
        <title>Genetic determinants of endophytism in the Arabidopsis root mycobiome.</title>
        <authorList>
            <person name="Mesny F."/>
            <person name="Miyauchi S."/>
            <person name="Thiergart T."/>
            <person name="Pickel B."/>
            <person name="Atanasova L."/>
            <person name="Karlsson M."/>
            <person name="Huettel B."/>
            <person name="Barry K.W."/>
            <person name="Haridas S."/>
            <person name="Chen C."/>
            <person name="Bauer D."/>
            <person name="Andreopoulos W."/>
            <person name="Pangilinan J."/>
            <person name="LaButti K."/>
            <person name="Riley R."/>
            <person name="Lipzen A."/>
            <person name="Clum A."/>
            <person name="Drula E."/>
            <person name="Henrissat B."/>
            <person name="Kohler A."/>
            <person name="Grigoriev I.V."/>
            <person name="Martin F.M."/>
            <person name="Hacquard S."/>
        </authorList>
    </citation>
    <scope>NUCLEOTIDE SEQUENCE</scope>
    <source>
        <strain evidence="7">MPI-SDFR-AT-0117</strain>
    </source>
</reference>
<evidence type="ECO:0000313" key="7">
    <source>
        <dbReference type="EMBL" id="KAH6662951.1"/>
    </source>
</evidence>
<gene>
    <name evidence="7" type="ORF">F5X68DRAFT_279816</name>
</gene>
<dbReference type="Gene3D" id="3.20.19.10">
    <property type="entry name" value="Aconitase, domain 4"/>
    <property type="match status" value="1"/>
</dbReference>
<dbReference type="Proteomes" id="UP000770015">
    <property type="component" value="Unassembled WGS sequence"/>
</dbReference>
<keyword evidence="5" id="KW-0456">Lyase</keyword>
<dbReference type="Pfam" id="PF00330">
    <property type="entry name" value="Aconitase"/>
    <property type="match status" value="1"/>
</dbReference>
<dbReference type="SUPFAM" id="SSF53732">
    <property type="entry name" value="Aconitase iron-sulfur domain"/>
    <property type="match status" value="1"/>
</dbReference>
<dbReference type="InterPro" id="IPR015931">
    <property type="entry name" value="Acnase/IPM_dHydase_lsu_aba_1/3"/>
</dbReference>
<keyword evidence="2" id="KW-0479">Metal-binding</keyword>
<dbReference type="InterPro" id="IPR050067">
    <property type="entry name" value="IPM_dehydratase_rel_enz"/>
</dbReference>
<dbReference type="PANTHER" id="PTHR43822:SF2">
    <property type="entry name" value="HOMOACONITASE, MITOCHONDRIAL"/>
    <property type="match status" value="1"/>
</dbReference>
<keyword evidence="3" id="KW-0408">Iron</keyword>
<dbReference type="OrthoDB" id="419183at2759"/>
<dbReference type="InterPro" id="IPR015928">
    <property type="entry name" value="Aconitase/3IPM_dehydase_swvl"/>
</dbReference>
<dbReference type="GO" id="GO:0016829">
    <property type="term" value="F:lyase activity"/>
    <property type="evidence" value="ECO:0007669"/>
    <property type="project" value="UniProtKB-KW"/>
</dbReference>
<dbReference type="GO" id="GO:0046872">
    <property type="term" value="F:metal ion binding"/>
    <property type="evidence" value="ECO:0007669"/>
    <property type="project" value="UniProtKB-KW"/>
</dbReference>
<evidence type="ECO:0000256" key="4">
    <source>
        <dbReference type="ARBA" id="ARBA00023014"/>
    </source>
</evidence>
<keyword evidence="8" id="KW-1185">Reference proteome</keyword>
<dbReference type="Pfam" id="PF00180">
    <property type="entry name" value="Iso_dh"/>
    <property type="match status" value="1"/>
</dbReference>
<evidence type="ECO:0000256" key="3">
    <source>
        <dbReference type="ARBA" id="ARBA00023004"/>
    </source>
</evidence>
<keyword evidence="4" id="KW-0411">Iron-sulfur</keyword>
<dbReference type="GO" id="GO:0043436">
    <property type="term" value="P:oxoacid metabolic process"/>
    <property type="evidence" value="ECO:0007669"/>
    <property type="project" value="UniProtKB-ARBA"/>
</dbReference>
<evidence type="ECO:0000256" key="5">
    <source>
        <dbReference type="ARBA" id="ARBA00023239"/>
    </source>
</evidence>
<dbReference type="GO" id="GO:0051536">
    <property type="term" value="F:iron-sulfur cluster binding"/>
    <property type="evidence" value="ECO:0007669"/>
    <property type="project" value="UniProtKB-KW"/>
</dbReference>
<evidence type="ECO:0000313" key="8">
    <source>
        <dbReference type="Proteomes" id="UP000770015"/>
    </source>
</evidence>
<dbReference type="Gene3D" id="3.30.499.10">
    <property type="entry name" value="Aconitase, domain 3"/>
    <property type="match status" value="2"/>
</dbReference>
<comment type="similarity">
    <text evidence="1">Belongs to the isocitrate and isopropylmalate dehydrogenases family.</text>
</comment>
<accession>A0A9P9A4T8</accession>
<dbReference type="PANTHER" id="PTHR43822">
    <property type="entry name" value="HOMOACONITASE, MITOCHONDRIAL-RELATED"/>
    <property type="match status" value="1"/>
</dbReference>
<evidence type="ECO:0000256" key="2">
    <source>
        <dbReference type="ARBA" id="ARBA00022723"/>
    </source>
</evidence>
<dbReference type="AlphaFoldDB" id="A0A9P9A4T8"/>
<feature type="domain" description="Isopropylmalate dehydrogenase-like" evidence="6">
    <location>
        <begin position="11"/>
        <end position="362"/>
    </location>
</feature>
<evidence type="ECO:0000256" key="1">
    <source>
        <dbReference type="ARBA" id="ARBA00007769"/>
    </source>
</evidence>